<dbReference type="Gene3D" id="3.30.1330.30">
    <property type="match status" value="1"/>
</dbReference>
<evidence type="ECO:0000313" key="2">
    <source>
        <dbReference type="Proteomes" id="UP000676456"/>
    </source>
</evidence>
<dbReference type="InterPro" id="IPR012543">
    <property type="entry name" value="DUF1694"/>
</dbReference>
<name>A0A942UQV2_9BACI</name>
<dbReference type="SUPFAM" id="SSF160515">
    <property type="entry name" value="YueI-like"/>
    <property type="match status" value="1"/>
</dbReference>
<accession>A0A942UQV2</accession>
<gene>
    <name evidence="1" type="ORF">KHA91_06195</name>
</gene>
<dbReference type="AlphaFoldDB" id="A0A942UQV2"/>
<dbReference type="Proteomes" id="UP000676456">
    <property type="component" value="Unassembled WGS sequence"/>
</dbReference>
<dbReference type="EMBL" id="JAGYPN010000001">
    <property type="protein sequence ID" value="MBS4222349.1"/>
    <property type="molecule type" value="Genomic_DNA"/>
</dbReference>
<organism evidence="1 2">
    <name type="scientific">Lederbergia citrea</name>
    <dbReference type="NCBI Taxonomy" id="2833581"/>
    <lineage>
        <taxon>Bacteria</taxon>
        <taxon>Bacillati</taxon>
        <taxon>Bacillota</taxon>
        <taxon>Bacilli</taxon>
        <taxon>Bacillales</taxon>
        <taxon>Bacillaceae</taxon>
        <taxon>Lederbergia</taxon>
    </lineage>
</organism>
<keyword evidence="2" id="KW-1185">Reference proteome</keyword>
<dbReference type="InterPro" id="IPR029064">
    <property type="entry name" value="Ribosomal_eL30-like_sf"/>
</dbReference>
<protein>
    <submittedName>
        <fullName evidence="1">YueI family protein</fullName>
    </submittedName>
</protein>
<proteinExistence type="predicted"/>
<dbReference type="Pfam" id="PF07997">
    <property type="entry name" value="DUF1694"/>
    <property type="match status" value="1"/>
</dbReference>
<evidence type="ECO:0000313" key="1">
    <source>
        <dbReference type="EMBL" id="MBS4222349.1"/>
    </source>
</evidence>
<reference evidence="1 2" key="1">
    <citation type="submission" date="2021-05" db="EMBL/GenBank/DDBJ databases">
        <title>Novel Bacillus species.</title>
        <authorList>
            <person name="Liu G."/>
        </authorList>
    </citation>
    <scope>NUCLEOTIDE SEQUENCE [LARGE SCALE GENOMIC DNA]</scope>
    <source>
        <strain evidence="1 2">FJAT-49682</strain>
    </source>
</reference>
<sequence length="180" mass="20804">MLPPGKHAALEWPFNLSFTFTYHQEYITAEVFAVKSSSVDDYLQKGIYGVKQTKPEERRKFLGTLRERIVVALTKSQVMEKGMYPEVEQLMNDHPDASLLLNGELDYSFLSEYIHSARSKNIAFSIVTNKEHNTNIGLVLTYDHAINKEEIYIQKKKAQTVIVKEKKRSFISRIVSFLKK</sequence>
<comment type="caution">
    <text evidence="1">The sequence shown here is derived from an EMBL/GenBank/DDBJ whole genome shotgun (WGS) entry which is preliminary data.</text>
</comment>